<keyword evidence="5 6" id="KW-0012">Acyltransferase</keyword>
<dbReference type="AlphaFoldDB" id="A0A9N9SBF8"/>
<evidence type="ECO:0000313" key="8">
    <source>
        <dbReference type="EMBL" id="CAG9813450.1"/>
    </source>
</evidence>
<gene>
    <name evidence="8" type="ORF">PHAECO_LOCUS1188</name>
</gene>
<evidence type="ECO:0000256" key="6">
    <source>
        <dbReference type="PIRNR" id="PIRNR000437"/>
    </source>
</evidence>
<dbReference type="Pfam" id="PF01553">
    <property type="entry name" value="Acyltransferase"/>
    <property type="match status" value="1"/>
</dbReference>
<reference evidence="8" key="2">
    <citation type="submission" date="2022-10" db="EMBL/GenBank/DDBJ databases">
        <authorList>
            <consortium name="ENA_rothamsted_submissions"/>
            <consortium name="culmorum"/>
            <person name="King R."/>
        </authorList>
    </citation>
    <scope>NUCLEOTIDE SEQUENCE</scope>
</reference>
<dbReference type="GO" id="GO:0006631">
    <property type="term" value="P:fatty acid metabolic process"/>
    <property type="evidence" value="ECO:0007669"/>
    <property type="project" value="TreeGrafter"/>
</dbReference>
<dbReference type="Proteomes" id="UP001153737">
    <property type="component" value="Chromosome 1"/>
</dbReference>
<dbReference type="PANTHER" id="PTHR12563">
    <property type="entry name" value="GLYCEROL-3-PHOSPHATE ACYLTRANSFERASE"/>
    <property type="match status" value="1"/>
</dbReference>
<proteinExistence type="inferred from homology"/>
<protein>
    <recommendedName>
        <fullName evidence="7">Phospholipid/glycerol acyltransferase domain-containing protein</fullName>
    </recommendedName>
</protein>
<dbReference type="OrthoDB" id="10255570at2759"/>
<evidence type="ECO:0000256" key="1">
    <source>
        <dbReference type="ARBA" id="ARBA00004184"/>
    </source>
</evidence>
<accession>A0A9N9SBF8</accession>
<evidence type="ECO:0000256" key="5">
    <source>
        <dbReference type="ARBA" id="ARBA00023315"/>
    </source>
</evidence>
<keyword evidence="9" id="KW-1185">Reference proteome</keyword>
<evidence type="ECO:0000256" key="2">
    <source>
        <dbReference type="ARBA" id="ARBA00007937"/>
    </source>
</evidence>
<name>A0A9N9SBF8_PHACE</name>
<dbReference type="GO" id="GO:0019432">
    <property type="term" value="P:triglyceride biosynthetic process"/>
    <property type="evidence" value="ECO:0007669"/>
    <property type="project" value="TreeGrafter"/>
</dbReference>
<organism evidence="8 9">
    <name type="scientific">Phaedon cochleariae</name>
    <name type="common">Mustard beetle</name>
    <dbReference type="NCBI Taxonomy" id="80249"/>
    <lineage>
        <taxon>Eukaryota</taxon>
        <taxon>Metazoa</taxon>
        <taxon>Ecdysozoa</taxon>
        <taxon>Arthropoda</taxon>
        <taxon>Hexapoda</taxon>
        <taxon>Insecta</taxon>
        <taxon>Pterygota</taxon>
        <taxon>Neoptera</taxon>
        <taxon>Endopterygota</taxon>
        <taxon>Coleoptera</taxon>
        <taxon>Polyphaga</taxon>
        <taxon>Cucujiformia</taxon>
        <taxon>Chrysomeloidea</taxon>
        <taxon>Chrysomelidae</taxon>
        <taxon>Chrysomelinae</taxon>
        <taxon>Chrysomelini</taxon>
        <taxon>Phaedon</taxon>
    </lineage>
</organism>
<dbReference type="EMBL" id="OU896707">
    <property type="protein sequence ID" value="CAG9813450.1"/>
    <property type="molecule type" value="Genomic_DNA"/>
</dbReference>
<dbReference type="GO" id="GO:0004366">
    <property type="term" value="F:glycerol-3-phosphate O-acyltransferase activity"/>
    <property type="evidence" value="ECO:0007669"/>
    <property type="project" value="TreeGrafter"/>
</dbReference>
<keyword evidence="4" id="KW-0472">Membrane</keyword>
<dbReference type="InterPro" id="IPR002123">
    <property type="entry name" value="Plipid/glycerol_acylTrfase"/>
</dbReference>
<dbReference type="GO" id="GO:0008611">
    <property type="term" value="P:ether lipid biosynthetic process"/>
    <property type="evidence" value="ECO:0007669"/>
    <property type="project" value="TreeGrafter"/>
</dbReference>
<dbReference type="GO" id="GO:0016287">
    <property type="term" value="F:glycerone-phosphate O-acyltransferase activity"/>
    <property type="evidence" value="ECO:0007669"/>
    <property type="project" value="TreeGrafter"/>
</dbReference>
<evidence type="ECO:0000256" key="3">
    <source>
        <dbReference type="ARBA" id="ARBA00022679"/>
    </source>
</evidence>
<dbReference type="Pfam" id="PF19277">
    <property type="entry name" value="GPAT_C"/>
    <property type="match status" value="1"/>
</dbReference>
<dbReference type="GO" id="GO:0008654">
    <property type="term" value="P:phospholipid biosynthetic process"/>
    <property type="evidence" value="ECO:0007669"/>
    <property type="project" value="TreeGrafter"/>
</dbReference>
<dbReference type="GO" id="GO:0005778">
    <property type="term" value="C:peroxisomal membrane"/>
    <property type="evidence" value="ECO:0007669"/>
    <property type="project" value="TreeGrafter"/>
</dbReference>
<feature type="domain" description="Phospholipid/glycerol acyltransferase" evidence="7">
    <location>
        <begin position="132"/>
        <end position="261"/>
    </location>
</feature>
<evidence type="ECO:0000256" key="4">
    <source>
        <dbReference type="ARBA" id="ARBA00023136"/>
    </source>
</evidence>
<dbReference type="PANTHER" id="PTHR12563:SF17">
    <property type="entry name" value="DIHYDROXYACETONE PHOSPHATE ACYLTRANSFERASE"/>
    <property type="match status" value="1"/>
</dbReference>
<evidence type="ECO:0000313" key="9">
    <source>
        <dbReference type="Proteomes" id="UP001153737"/>
    </source>
</evidence>
<reference evidence="8" key="1">
    <citation type="submission" date="2022-01" db="EMBL/GenBank/DDBJ databases">
        <authorList>
            <person name="King R."/>
        </authorList>
    </citation>
    <scope>NUCLEOTIDE SEQUENCE</scope>
</reference>
<keyword evidence="3 6" id="KW-0808">Transferase</keyword>
<comment type="subcellular location">
    <subcellularLocation>
        <location evidence="1">Endomembrane system</location>
        <topology evidence="1">Peripheral membrane protein</topology>
    </subcellularLocation>
</comment>
<dbReference type="SMART" id="SM00563">
    <property type="entry name" value="PlsC"/>
    <property type="match status" value="1"/>
</dbReference>
<dbReference type="InterPro" id="IPR041728">
    <property type="entry name" value="GPAT/DHAPAT_LPLAT"/>
</dbReference>
<comment type="similarity">
    <text evidence="2 6">Belongs to the GPAT/DAPAT family.</text>
</comment>
<dbReference type="SUPFAM" id="SSF69593">
    <property type="entry name" value="Glycerol-3-phosphate (1)-acyltransferase"/>
    <property type="match status" value="1"/>
</dbReference>
<dbReference type="GO" id="GO:0031966">
    <property type="term" value="C:mitochondrial membrane"/>
    <property type="evidence" value="ECO:0007669"/>
    <property type="project" value="TreeGrafter"/>
</dbReference>
<dbReference type="InterPro" id="IPR045520">
    <property type="entry name" value="GPAT/DHAPAT_C"/>
</dbReference>
<dbReference type="PIRSF" id="PIRSF000437">
    <property type="entry name" value="GPAT_DHAPAT"/>
    <property type="match status" value="1"/>
</dbReference>
<dbReference type="InterPro" id="IPR022284">
    <property type="entry name" value="GPAT/DHAPAT"/>
</dbReference>
<evidence type="ECO:0000259" key="7">
    <source>
        <dbReference type="SMART" id="SM00563"/>
    </source>
</evidence>
<dbReference type="CDD" id="cd07993">
    <property type="entry name" value="LPLAT_DHAPAT-like"/>
    <property type="match status" value="1"/>
</dbReference>
<sequence>MNIDSEEHEDLLEFRKQESSNFLWISKPWAPQVAFDQGSSKPTPNSHKKAVLHCPRIQELLTELSTKQNIPKSQLENQVKKILDEIGYDRKLKLIRWLGLVLTKICLKVLSGIYVNPAKLEQIKSAMGKCPVVFVPSHRSYGDFILMSYLNFTYDIEIPAIAAGMDFYGMWGMGSLLRETGAFFMRRSYNNDSLYWESFREYVSQIVRNGDLPLEFFIEGTRSRSNKSLSPKFGLLNMILKSLFLAQVPDILFVPIGISYDRILEESLFAYELLGVPKPKETTSGLFKSLKLIKEKYGDIYIHLDEPISAKRFFGDKLDRSVHSLGSVHNQEITEDEKKLLPPLADEILHRQQRSIILMTFNLMALVLNDNFAGQRPLLSMAQLCDEVDWIKSILAHLGAPVATKETEKDVTSSFLVHNNLVGLNMKHKVCLISDKVTLDGLNPVKLKGHALSDATMSYSVPFVMLQIYVNPALQYLVDMAVICIILSKEDCLNEDELFEKFHSVRSIFSKEFVTYSEEGTSEFRKALDHALWFDLIRSGHNMDNYQLGENLKFQEFLLNVIKPFSISYSVIFNILQKLPPIIDEKSILQNAQRILEVTINESEAFVHPYCLNLDSLTICLSSFCNLGALKRIRRNDKNMYEINSEKLKESSDVMGAYFPKYSIEENSLEVMPIQNKL</sequence>
<dbReference type="GO" id="GO:0012505">
    <property type="term" value="C:endomembrane system"/>
    <property type="evidence" value="ECO:0007669"/>
    <property type="project" value="UniProtKB-SubCell"/>
</dbReference>